<sequence length="523" mass="57317">MRRVESQMAVASAPMAMPAKSRSAGGDRKRSLHRFVVTDAPEDPEVMFSPRTAKPPDKILEGTRTRPGKTEQKGRFTIIELVPTSPGAVDTIESPKPPKEVEMTMSKQIETKPSAGNEWVRNEGTIERPIATNTSGEQRVQASSTSMDRVLHELVDESTKHRNLLMAMLDRNSELLNELKAAAHNCHCNGSMAAAEPVDILGQAAEIKRLNDLVANLTRENQRLEQKNALLEIRLHNQLAVSNDLRQELRTLTNYTESLVQQHEIQDEEPKNNGQLSPSNATVDTASPPPSPSQSLESDSPPVANDPPKSIPQAPPPPPPVSKIPEKVSAVNRLKSPITITKQPTKPRPLTRSSASSDALDKMMFSQMHLMTKELASTKPAQFARYSSPRLIRHTSSPQKLNVPGSSAFDLFKVPSSIGTAQGVNNNNLQTTNWPSLTAGLAPALSAAQLMHPLPRNYLPDGTRAYFTQPHEHFTSGVANNLSHQPSPMQSSGPVAQTPLNVHNIYQPHQDRQSGINMYSPLH</sequence>
<feature type="coiled-coil region" evidence="1">
    <location>
        <begin position="200"/>
        <end position="241"/>
    </location>
</feature>
<feature type="region of interest" description="Disordered" evidence="2">
    <location>
        <begin position="261"/>
        <end position="357"/>
    </location>
</feature>
<feature type="region of interest" description="Disordered" evidence="2">
    <location>
        <begin position="1"/>
        <end position="69"/>
    </location>
</feature>
<feature type="compositionally biased region" description="Low complexity" evidence="2">
    <location>
        <begin position="8"/>
        <end position="24"/>
    </location>
</feature>
<evidence type="ECO:0000313" key="3">
    <source>
        <dbReference type="EMBL" id="OQS07160.1"/>
    </source>
</evidence>
<accession>A0A1W0AAX9</accession>
<dbReference type="EMBL" id="JNBS01000271">
    <property type="protein sequence ID" value="OQS07160.1"/>
    <property type="molecule type" value="Genomic_DNA"/>
</dbReference>
<organism evidence="3 4">
    <name type="scientific">Thraustotheca clavata</name>
    <dbReference type="NCBI Taxonomy" id="74557"/>
    <lineage>
        <taxon>Eukaryota</taxon>
        <taxon>Sar</taxon>
        <taxon>Stramenopiles</taxon>
        <taxon>Oomycota</taxon>
        <taxon>Saprolegniomycetes</taxon>
        <taxon>Saprolegniales</taxon>
        <taxon>Achlyaceae</taxon>
        <taxon>Thraustotheca</taxon>
    </lineage>
</organism>
<name>A0A1W0AAX9_9STRA</name>
<feature type="compositionally biased region" description="Basic and acidic residues" evidence="2">
    <location>
        <begin position="54"/>
        <end position="69"/>
    </location>
</feature>
<dbReference type="AlphaFoldDB" id="A0A1W0AAX9"/>
<reference evidence="3 4" key="1">
    <citation type="journal article" date="2014" name="Genome Biol. Evol.">
        <title>The secreted proteins of Achlya hypogyna and Thraustotheca clavata identify the ancestral oomycete secretome and reveal gene acquisitions by horizontal gene transfer.</title>
        <authorList>
            <person name="Misner I."/>
            <person name="Blouin N."/>
            <person name="Leonard G."/>
            <person name="Richards T.A."/>
            <person name="Lane C.E."/>
        </authorList>
    </citation>
    <scope>NUCLEOTIDE SEQUENCE [LARGE SCALE GENOMIC DNA]</scope>
    <source>
        <strain evidence="3 4">ATCC 34112</strain>
    </source>
</reference>
<proteinExistence type="predicted"/>
<feature type="compositionally biased region" description="Low complexity" evidence="2">
    <location>
        <begin position="293"/>
        <end position="308"/>
    </location>
</feature>
<evidence type="ECO:0000256" key="2">
    <source>
        <dbReference type="SAM" id="MobiDB-lite"/>
    </source>
</evidence>
<feature type="compositionally biased region" description="Polar residues" evidence="2">
    <location>
        <begin position="272"/>
        <end position="285"/>
    </location>
</feature>
<comment type="caution">
    <text evidence="3">The sequence shown here is derived from an EMBL/GenBank/DDBJ whole genome shotgun (WGS) entry which is preliminary data.</text>
</comment>
<dbReference type="Proteomes" id="UP000243217">
    <property type="component" value="Unassembled WGS sequence"/>
</dbReference>
<evidence type="ECO:0000313" key="4">
    <source>
        <dbReference type="Proteomes" id="UP000243217"/>
    </source>
</evidence>
<dbReference type="OrthoDB" id="79858at2759"/>
<feature type="compositionally biased region" description="Pro residues" evidence="2">
    <location>
        <begin position="309"/>
        <end position="322"/>
    </location>
</feature>
<keyword evidence="4" id="KW-1185">Reference proteome</keyword>
<protein>
    <submittedName>
        <fullName evidence="3">Uncharacterized protein</fullName>
    </submittedName>
</protein>
<gene>
    <name evidence="3" type="ORF">THRCLA_20210</name>
</gene>
<keyword evidence="1" id="KW-0175">Coiled coil</keyword>
<evidence type="ECO:0000256" key="1">
    <source>
        <dbReference type="SAM" id="Coils"/>
    </source>
</evidence>